<dbReference type="Pfam" id="PF09347">
    <property type="entry name" value="DUF1989"/>
    <property type="match status" value="1"/>
</dbReference>
<feature type="domain" description="DUF1989" evidence="1">
    <location>
        <begin position="47"/>
        <end position="211"/>
    </location>
</feature>
<name>A0ABQ9P2H3_9PEZI</name>
<keyword evidence="3" id="KW-1185">Reference proteome</keyword>
<evidence type="ECO:0000313" key="3">
    <source>
        <dbReference type="Proteomes" id="UP001172684"/>
    </source>
</evidence>
<sequence>MSQALGESQMLASEPLSISETLDDWVMVDLHVSSHTLPSSSGSKMAVVKASHGYSFSVSKGDRFRIVDLHGEQVVDFMAFVRSGSSLTKEKLSMAYTRYHLSGVPAAVGEYLYTTLDTPIFRITADTVKVHDMTFMSCNPSFYKKLGYPSSHRSCSQNIAEAMAAWGLDEMDIRATDPLNLFQNTPNYTIKALGSSKAGDYVEMEALRDCVVAVSCCPYEGNGFNGGRVTDVGVVTGVRR</sequence>
<comment type="caution">
    <text evidence="2">The sequence shown here is derived from an EMBL/GenBank/DDBJ whole genome shotgun (WGS) entry which is preliminary data.</text>
</comment>
<evidence type="ECO:0000259" key="1">
    <source>
        <dbReference type="Pfam" id="PF09347"/>
    </source>
</evidence>
<proteinExistence type="predicted"/>
<gene>
    <name evidence="2" type="ORF">H2201_001506</name>
</gene>
<evidence type="ECO:0000313" key="2">
    <source>
        <dbReference type="EMBL" id="KAJ9668458.1"/>
    </source>
</evidence>
<dbReference type="PANTHER" id="PTHR31527:SF0">
    <property type="entry name" value="RE64534P"/>
    <property type="match status" value="1"/>
</dbReference>
<organism evidence="2 3">
    <name type="scientific">Coniosporium apollinis</name>
    <dbReference type="NCBI Taxonomy" id="61459"/>
    <lineage>
        <taxon>Eukaryota</taxon>
        <taxon>Fungi</taxon>
        <taxon>Dikarya</taxon>
        <taxon>Ascomycota</taxon>
        <taxon>Pezizomycotina</taxon>
        <taxon>Dothideomycetes</taxon>
        <taxon>Dothideomycetes incertae sedis</taxon>
        <taxon>Coniosporium</taxon>
    </lineage>
</organism>
<dbReference type="PANTHER" id="PTHR31527">
    <property type="entry name" value="RE64534P"/>
    <property type="match status" value="1"/>
</dbReference>
<dbReference type="EMBL" id="JAPDRL010000007">
    <property type="protein sequence ID" value="KAJ9668458.1"/>
    <property type="molecule type" value="Genomic_DNA"/>
</dbReference>
<accession>A0ABQ9P2H3</accession>
<dbReference type="Proteomes" id="UP001172684">
    <property type="component" value="Unassembled WGS sequence"/>
</dbReference>
<protein>
    <recommendedName>
        <fullName evidence="1">DUF1989 domain-containing protein</fullName>
    </recommendedName>
</protein>
<reference evidence="2" key="1">
    <citation type="submission" date="2022-10" db="EMBL/GenBank/DDBJ databases">
        <title>Culturing micro-colonial fungi from biological soil crusts in the Mojave desert and describing Neophaeococcomyces mojavensis, and introducing the new genera and species Taxawa tesnikishii.</title>
        <authorList>
            <person name="Kurbessoian T."/>
            <person name="Stajich J.E."/>
        </authorList>
    </citation>
    <scope>NUCLEOTIDE SEQUENCE</scope>
    <source>
        <strain evidence="2">TK_1</strain>
    </source>
</reference>
<dbReference type="InterPro" id="IPR018959">
    <property type="entry name" value="DUF1989"/>
</dbReference>